<dbReference type="GO" id="GO:0006790">
    <property type="term" value="P:sulfur compound metabolic process"/>
    <property type="evidence" value="ECO:0007669"/>
    <property type="project" value="TreeGrafter"/>
</dbReference>
<dbReference type="GO" id="GO:0008482">
    <property type="term" value="F:sulfite oxidase activity"/>
    <property type="evidence" value="ECO:0007669"/>
    <property type="project" value="TreeGrafter"/>
</dbReference>
<dbReference type="Gene3D" id="3.90.420.10">
    <property type="entry name" value="Oxidoreductase, molybdopterin-binding domain"/>
    <property type="match status" value="1"/>
</dbReference>
<dbReference type="RefSeq" id="WP_091025405.1">
    <property type="nucleotide sequence ID" value="NZ_BKAE01000010.1"/>
</dbReference>
<accession>A0A1H0E7Z8</accession>
<feature type="transmembrane region" description="Helical" evidence="1">
    <location>
        <begin position="92"/>
        <end position="113"/>
    </location>
</feature>
<feature type="transmembrane region" description="Helical" evidence="1">
    <location>
        <begin position="119"/>
        <end position="136"/>
    </location>
</feature>
<feature type="transmembrane region" description="Helical" evidence="1">
    <location>
        <begin position="7"/>
        <end position="29"/>
    </location>
</feature>
<dbReference type="PANTHER" id="PTHR19372:SF7">
    <property type="entry name" value="SULFITE OXIDASE, MITOCHONDRIAL"/>
    <property type="match status" value="1"/>
</dbReference>
<dbReference type="STRING" id="1005944.SAMN05192576_2784"/>
<sequence length="510" mass="54201">MRLRLQYAVFGLLATIVGMAAGHLVASLLKPASSPVLAVGSEVIDLTPTPMKEWAIRQFGSADKPILIGSVMLGVLVLAAIAGVLTRRRFALGAAILVALVGIAGAAALSRPAAKVTDLLPSLLTAVVAVAALWWLDRVAKTGTLLRRDRAAADEKTGPTRRGVLIAMGVVAAAAAVMGTAGRVIGKLRTRPEDITLPAAAEKAPTLPKGIENQVPGLSSFRTSNDDFYRVDTRLDTPIISADDWTLTIDGDVENELTLTFDDLLAMPLIERDITVTCVSNSVGGPYVGSARWLGVRLTDLLEMAGVGSKADQILSTDFEGMTISTPLELATDGRDAIIAVGMNGEALPREHGFPARMVVPGLYGFISATKWVTRLTLTTYAEKQAYWTERDWATDAPIKISARIDTPNALDSLKPGETVVGGVAWAQQKGGVEKIEVRFDGGPWQPAELGPDGGNDYWRQWFFKWDAKPGQHTIAARVTSGEGEVQSAVMANPFPEGASGIQEFLVNVG</sequence>
<dbReference type="AlphaFoldDB" id="A0A1H0E7Z8"/>
<evidence type="ECO:0000259" key="2">
    <source>
        <dbReference type="Pfam" id="PF00174"/>
    </source>
</evidence>
<dbReference type="PANTHER" id="PTHR19372">
    <property type="entry name" value="SULFITE REDUCTASE"/>
    <property type="match status" value="1"/>
</dbReference>
<dbReference type="SUPFAM" id="SSF56524">
    <property type="entry name" value="Oxidoreductase molybdopterin-binding domain"/>
    <property type="match status" value="1"/>
</dbReference>
<protein>
    <submittedName>
        <fullName evidence="3">DMSO/TMAO reductase YedYZ, molybdopterin-dependent catalytic subunit</fullName>
    </submittedName>
</protein>
<feature type="transmembrane region" description="Helical" evidence="1">
    <location>
        <begin position="164"/>
        <end position="185"/>
    </location>
</feature>
<dbReference type="OrthoDB" id="9795587at2"/>
<organism evidence="3 4">
    <name type="scientific">Nocardioides szechwanensis</name>
    <dbReference type="NCBI Taxonomy" id="1005944"/>
    <lineage>
        <taxon>Bacteria</taxon>
        <taxon>Bacillati</taxon>
        <taxon>Actinomycetota</taxon>
        <taxon>Actinomycetes</taxon>
        <taxon>Propionibacteriales</taxon>
        <taxon>Nocardioidaceae</taxon>
        <taxon>Nocardioides</taxon>
    </lineage>
</organism>
<reference evidence="3 4" key="1">
    <citation type="submission" date="2016-10" db="EMBL/GenBank/DDBJ databases">
        <authorList>
            <person name="de Groot N.N."/>
        </authorList>
    </citation>
    <scope>NUCLEOTIDE SEQUENCE [LARGE SCALE GENOMIC DNA]</scope>
    <source>
        <strain evidence="3 4">CGMCC 1.11147</strain>
    </source>
</reference>
<dbReference type="InterPro" id="IPR036374">
    <property type="entry name" value="OxRdtase_Mopterin-bd_sf"/>
</dbReference>
<dbReference type="SUPFAM" id="SSF81296">
    <property type="entry name" value="E set domains"/>
    <property type="match status" value="1"/>
</dbReference>
<dbReference type="Gene3D" id="2.60.40.650">
    <property type="match status" value="1"/>
</dbReference>
<dbReference type="InterPro" id="IPR000572">
    <property type="entry name" value="OxRdtase_Mopterin-bd_dom"/>
</dbReference>
<dbReference type="Proteomes" id="UP000199004">
    <property type="component" value="Unassembled WGS sequence"/>
</dbReference>
<evidence type="ECO:0000313" key="3">
    <source>
        <dbReference type="EMBL" id="SDN78459.1"/>
    </source>
</evidence>
<keyword evidence="4" id="KW-1185">Reference proteome</keyword>
<name>A0A1H0E7Z8_9ACTN</name>
<dbReference type="InterPro" id="IPR014756">
    <property type="entry name" value="Ig_E-set"/>
</dbReference>
<dbReference type="EMBL" id="FNIC01000004">
    <property type="protein sequence ID" value="SDN78459.1"/>
    <property type="molecule type" value="Genomic_DNA"/>
</dbReference>
<feature type="domain" description="Oxidoreductase molybdopterin-binding" evidence="2">
    <location>
        <begin position="236"/>
        <end position="388"/>
    </location>
</feature>
<dbReference type="GO" id="GO:0020037">
    <property type="term" value="F:heme binding"/>
    <property type="evidence" value="ECO:0007669"/>
    <property type="project" value="TreeGrafter"/>
</dbReference>
<keyword evidence="1" id="KW-0472">Membrane</keyword>
<proteinExistence type="predicted"/>
<dbReference type="Pfam" id="PF00174">
    <property type="entry name" value="Oxidored_molyb"/>
    <property type="match status" value="1"/>
</dbReference>
<evidence type="ECO:0000313" key="4">
    <source>
        <dbReference type="Proteomes" id="UP000199004"/>
    </source>
</evidence>
<keyword evidence="1" id="KW-1133">Transmembrane helix</keyword>
<dbReference type="GO" id="GO:0043546">
    <property type="term" value="F:molybdopterin cofactor binding"/>
    <property type="evidence" value="ECO:0007669"/>
    <property type="project" value="TreeGrafter"/>
</dbReference>
<feature type="transmembrane region" description="Helical" evidence="1">
    <location>
        <begin position="66"/>
        <end position="85"/>
    </location>
</feature>
<keyword evidence="1" id="KW-0812">Transmembrane</keyword>
<gene>
    <name evidence="3" type="ORF">SAMN05192576_2784</name>
</gene>
<evidence type="ECO:0000256" key="1">
    <source>
        <dbReference type="SAM" id="Phobius"/>
    </source>
</evidence>